<proteinExistence type="predicted"/>
<reference evidence="3" key="1">
    <citation type="submission" date="2021-02" db="EMBL/GenBank/DDBJ databases">
        <authorList>
            <person name="Nowell W R."/>
        </authorList>
    </citation>
    <scope>NUCLEOTIDE SEQUENCE</scope>
</reference>
<evidence type="ECO:0000256" key="2">
    <source>
        <dbReference type="SAM" id="MobiDB-lite"/>
    </source>
</evidence>
<evidence type="ECO:0008006" key="5">
    <source>
        <dbReference type="Google" id="ProtNLM"/>
    </source>
</evidence>
<dbReference type="Proteomes" id="UP000663860">
    <property type="component" value="Unassembled WGS sequence"/>
</dbReference>
<evidence type="ECO:0000313" key="4">
    <source>
        <dbReference type="Proteomes" id="UP000663860"/>
    </source>
</evidence>
<dbReference type="EMBL" id="CAJNOE010000008">
    <property type="protein sequence ID" value="CAF0720367.1"/>
    <property type="molecule type" value="Genomic_DNA"/>
</dbReference>
<gene>
    <name evidence="3" type="ORF">IZO911_LOCUS1849</name>
</gene>
<dbReference type="Gene3D" id="2.60.120.920">
    <property type="match status" value="1"/>
</dbReference>
<dbReference type="InterPro" id="IPR043136">
    <property type="entry name" value="B30.2/SPRY_sf"/>
</dbReference>
<dbReference type="AlphaFoldDB" id="A0A813MH81"/>
<evidence type="ECO:0000256" key="1">
    <source>
        <dbReference type="SAM" id="Coils"/>
    </source>
</evidence>
<sequence>MTLETEGKICATCSKSGCTAMCFGCQQSFCTKHFIKHRLYLSQQMKNLHEKQEIFQHDLDRDSFEHPLLTNIYTWEQKSIKQIQETAEKARNDIQHWIDKTKSVVQNNLNQINEQVRSSEKADNYTELDFAKWSKQLEELRNLLEKPSNIEVVEDEKPWSFIRTIKVIDKQPPISCSSIELPKPESRHHHHHHQRSIESIQERFKVMFGPCKLTEDDRVVTHSSYRAGLSQTSGINQYSSGRHSIPFLIEKKGNKNIFIGILSSSHKIISPTFDYSVHGWWNLDHMIVNGESKGGDSNEIIQIGDKITLIIDCDNQEIQLEHQRSKRLENLPIKIGVCPFPWKILIRLLHPGDSLRILC</sequence>
<feature type="region of interest" description="Disordered" evidence="2">
    <location>
        <begin position="177"/>
        <end position="196"/>
    </location>
</feature>
<accession>A0A813MH81</accession>
<feature type="coiled-coil region" evidence="1">
    <location>
        <begin position="80"/>
        <end position="122"/>
    </location>
</feature>
<comment type="caution">
    <text evidence="3">The sequence shown here is derived from an EMBL/GenBank/DDBJ whole genome shotgun (WGS) entry which is preliminary data.</text>
</comment>
<protein>
    <recommendedName>
        <fullName evidence="5">B box-type domain-containing protein</fullName>
    </recommendedName>
</protein>
<keyword evidence="1" id="KW-0175">Coiled coil</keyword>
<organism evidence="3 4">
    <name type="scientific">Adineta steineri</name>
    <dbReference type="NCBI Taxonomy" id="433720"/>
    <lineage>
        <taxon>Eukaryota</taxon>
        <taxon>Metazoa</taxon>
        <taxon>Spiralia</taxon>
        <taxon>Gnathifera</taxon>
        <taxon>Rotifera</taxon>
        <taxon>Eurotatoria</taxon>
        <taxon>Bdelloidea</taxon>
        <taxon>Adinetida</taxon>
        <taxon>Adinetidae</taxon>
        <taxon>Adineta</taxon>
    </lineage>
</organism>
<name>A0A813MH81_9BILA</name>
<evidence type="ECO:0000313" key="3">
    <source>
        <dbReference type="EMBL" id="CAF0720367.1"/>
    </source>
</evidence>